<accession>A0A955L1I0</accession>
<keyword evidence="1" id="KW-1133">Transmembrane helix</keyword>
<comment type="caution">
    <text evidence="3">The sequence shown here is derived from an EMBL/GenBank/DDBJ whole genome shotgun (WGS) entry which is preliminary data.</text>
</comment>
<sequence>MEFLISILERNLTPQEIVIIQNSFFLIVSLPIVTTLTGFMRHVIGLKSLSVYAPIVVTFAFYQVGFIDADADSNFFRGLFFGLILYVIVFLTSSFTYSLIKPLRMHYIPKTTLVMISVSIVIIFTIILGTLFFDRKGLIYLDIFPLIMIVTLSDTFVSTLSRKSFEQTSVIGLQTLIIGILAYGFLSLREVRSFALEYTAVLILILIVINFYIGRFVGLRLTEYFRFSDILLKEPDDRPSKKNRKK</sequence>
<feature type="transmembrane region" description="Helical" evidence="1">
    <location>
        <begin position="112"/>
        <end position="133"/>
    </location>
</feature>
<name>A0A955L1I0_9BACT</name>
<protein>
    <recommendedName>
        <fullName evidence="2">7 transmembrane helices usually fused to an inactive transglutaminase domain-containing protein</fullName>
    </recommendedName>
</protein>
<dbReference type="Pfam" id="PF14402">
    <property type="entry name" value="7TM_transglut"/>
    <property type="match status" value="1"/>
</dbReference>
<dbReference type="Proteomes" id="UP000775877">
    <property type="component" value="Unassembled WGS sequence"/>
</dbReference>
<feature type="transmembrane region" description="Helical" evidence="1">
    <location>
        <begin position="139"/>
        <end position="157"/>
    </location>
</feature>
<evidence type="ECO:0000313" key="3">
    <source>
        <dbReference type="EMBL" id="MCA9380836.1"/>
    </source>
</evidence>
<keyword evidence="1" id="KW-0812">Transmembrane</keyword>
<keyword evidence="1" id="KW-0472">Membrane</keyword>
<feature type="transmembrane region" description="Helical" evidence="1">
    <location>
        <begin position="198"/>
        <end position="218"/>
    </location>
</feature>
<dbReference type="InterPro" id="IPR025840">
    <property type="entry name" value="7TM_transglut"/>
</dbReference>
<reference evidence="3" key="1">
    <citation type="submission" date="2020-04" db="EMBL/GenBank/DDBJ databases">
        <authorList>
            <person name="Zhang T."/>
        </authorList>
    </citation>
    <scope>NUCLEOTIDE SEQUENCE</scope>
    <source>
        <strain evidence="3">HKST-UBA13</strain>
    </source>
</reference>
<feature type="transmembrane region" description="Helical" evidence="1">
    <location>
        <begin position="169"/>
        <end position="186"/>
    </location>
</feature>
<gene>
    <name evidence="3" type="ORF">KC678_01085</name>
</gene>
<feature type="transmembrane region" description="Helical" evidence="1">
    <location>
        <begin position="49"/>
        <end position="67"/>
    </location>
</feature>
<proteinExistence type="predicted"/>
<evidence type="ECO:0000259" key="2">
    <source>
        <dbReference type="Pfam" id="PF14402"/>
    </source>
</evidence>
<dbReference type="EMBL" id="JAGQLJ010000019">
    <property type="protein sequence ID" value="MCA9380836.1"/>
    <property type="molecule type" value="Genomic_DNA"/>
</dbReference>
<organism evidence="3 4">
    <name type="scientific">Candidatus Dojkabacteria bacterium</name>
    <dbReference type="NCBI Taxonomy" id="2099670"/>
    <lineage>
        <taxon>Bacteria</taxon>
        <taxon>Candidatus Dojkabacteria</taxon>
    </lineage>
</organism>
<dbReference type="AlphaFoldDB" id="A0A955L1I0"/>
<feature type="transmembrane region" description="Helical" evidence="1">
    <location>
        <begin position="17"/>
        <end position="37"/>
    </location>
</feature>
<feature type="domain" description="7 transmembrane helices usually fused to an inactive transglutaminase" evidence="2">
    <location>
        <begin position="20"/>
        <end position="230"/>
    </location>
</feature>
<evidence type="ECO:0000256" key="1">
    <source>
        <dbReference type="SAM" id="Phobius"/>
    </source>
</evidence>
<reference evidence="3" key="2">
    <citation type="journal article" date="2021" name="Microbiome">
        <title>Successional dynamics and alternative stable states in a saline activated sludge microbial community over 9 years.</title>
        <authorList>
            <person name="Wang Y."/>
            <person name="Ye J."/>
            <person name="Ju F."/>
            <person name="Liu L."/>
            <person name="Boyd J.A."/>
            <person name="Deng Y."/>
            <person name="Parks D.H."/>
            <person name="Jiang X."/>
            <person name="Yin X."/>
            <person name="Woodcroft B.J."/>
            <person name="Tyson G.W."/>
            <person name="Hugenholtz P."/>
            <person name="Polz M.F."/>
            <person name="Zhang T."/>
        </authorList>
    </citation>
    <scope>NUCLEOTIDE SEQUENCE</scope>
    <source>
        <strain evidence="3">HKST-UBA13</strain>
    </source>
</reference>
<evidence type="ECO:0000313" key="4">
    <source>
        <dbReference type="Proteomes" id="UP000775877"/>
    </source>
</evidence>
<feature type="transmembrane region" description="Helical" evidence="1">
    <location>
        <begin position="79"/>
        <end position="100"/>
    </location>
</feature>